<dbReference type="AlphaFoldDB" id="A0A1H0T533"/>
<accession>A0A1H0T533</accession>
<dbReference type="RefSeq" id="WP_143005517.1">
    <property type="nucleotide sequence ID" value="NZ_FNJI01000022.1"/>
</dbReference>
<dbReference type="SUPFAM" id="SSF56925">
    <property type="entry name" value="OMPA-like"/>
    <property type="match status" value="1"/>
</dbReference>
<reference evidence="1 2" key="1">
    <citation type="submission" date="2016-10" db="EMBL/GenBank/DDBJ databases">
        <authorList>
            <person name="de Groot N.N."/>
        </authorList>
    </citation>
    <scope>NUCLEOTIDE SEQUENCE [LARGE SCALE GENOMIC DNA]</scope>
    <source>
        <strain evidence="1 2">DSM 12130</strain>
    </source>
</reference>
<evidence type="ECO:0000313" key="1">
    <source>
        <dbReference type="EMBL" id="SDP48668.1"/>
    </source>
</evidence>
<protein>
    <submittedName>
        <fullName evidence="1">Lipid A 3-O-deacylase (PagL)</fullName>
    </submittedName>
</protein>
<dbReference type="Gene3D" id="2.40.160.20">
    <property type="match status" value="1"/>
</dbReference>
<dbReference type="OrthoDB" id="9810217at2"/>
<dbReference type="InterPro" id="IPR018550">
    <property type="entry name" value="Lipid-A_deacylase-rel"/>
</dbReference>
<keyword evidence="2" id="KW-1185">Reference proteome</keyword>
<proteinExistence type="predicted"/>
<evidence type="ECO:0000313" key="2">
    <source>
        <dbReference type="Proteomes" id="UP000199073"/>
    </source>
</evidence>
<dbReference type="STRING" id="91360.SAMN05660330_02914"/>
<gene>
    <name evidence="1" type="ORF">SAMN05660330_02914</name>
</gene>
<name>A0A1H0T533_9BACT</name>
<dbReference type="EMBL" id="FNJI01000022">
    <property type="protein sequence ID" value="SDP48668.1"/>
    <property type="molecule type" value="Genomic_DNA"/>
</dbReference>
<dbReference type="Proteomes" id="UP000199073">
    <property type="component" value="Unassembled WGS sequence"/>
</dbReference>
<dbReference type="InterPro" id="IPR011250">
    <property type="entry name" value="OMP/PagP_B-barrel"/>
</dbReference>
<organism evidence="1 2">
    <name type="scientific">Desulforhopalus singaporensis</name>
    <dbReference type="NCBI Taxonomy" id="91360"/>
    <lineage>
        <taxon>Bacteria</taxon>
        <taxon>Pseudomonadati</taxon>
        <taxon>Thermodesulfobacteriota</taxon>
        <taxon>Desulfobulbia</taxon>
        <taxon>Desulfobulbales</taxon>
        <taxon>Desulfocapsaceae</taxon>
        <taxon>Desulforhopalus</taxon>
    </lineage>
</organism>
<sequence>MTRYAIFKHFPLHRTPIIHLVIVTTFFAGLFTAEGSVAFSLSSPEKTGVAISGGSSYDPEPTFDFLQMSLCAIYDYEDIMPHPAPDPLKFKFELNAGGTDHPDTRLLTSFNFYAVYYLYALSAPTMTPYIEGGAGIVYSDFQVEGQGLRLNFNPQAGIGCEWQPHPDHTLFTAFHAYHISNGGLNSDNRGINGVLVQFGYYF</sequence>
<dbReference type="Pfam" id="PF09411">
    <property type="entry name" value="PagL"/>
    <property type="match status" value="1"/>
</dbReference>